<dbReference type="PATRIC" id="fig|285473.5.peg.1787"/>
<evidence type="ECO:0000259" key="2">
    <source>
        <dbReference type="PROSITE" id="PS50995"/>
    </source>
</evidence>
<dbReference type="InterPro" id="IPR039422">
    <property type="entry name" value="MarR/SlyA-like"/>
</dbReference>
<dbReference type="InterPro" id="IPR036390">
    <property type="entry name" value="WH_DNA-bd_sf"/>
</dbReference>
<dbReference type="Gene3D" id="1.10.10.10">
    <property type="entry name" value="Winged helix-like DNA-binding domain superfamily/Winged helix DNA-binding domain"/>
    <property type="match status" value="1"/>
</dbReference>
<proteinExistence type="predicted"/>
<evidence type="ECO:0000313" key="4">
    <source>
        <dbReference type="Proteomes" id="UP000095349"/>
    </source>
</evidence>
<dbReference type="GO" id="GO:0003700">
    <property type="term" value="F:DNA-binding transcription factor activity"/>
    <property type="evidence" value="ECO:0007669"/>
    <property type="project" value="InterPro"/>
</dbReference>
<feature type="region of interest" description="Disordered" evidence="1">
    <location>
        <begin position="1"/>
        <end position="47"/>
    </location>
</feature>
<dbReference type="KEGG" id="srn:A4G23_01723"/>
<evidence type="ECO:0000313" key="3">
    <source>
        <dbReference type="EMBL" id="AOT58900.1"/>
    </source>
</evidence>
<name>A0A1D8G0D5_9ACTN</name>
<dbReference type="SMART" id="SM00347">
    <property type="entry name" value="HTH_MARR"/>
    <property type="match status" value="1"/>
</dbReference>
<dbReference type="InterPro" id="IPR000835">
    <property type="entry name" value="HTH_MarR-typ"/>
</dbReference>
<dbReference type="SUPFAM" id="SSF46785">
    <property type="entry name" value="Winged helix' DNA-binding domain"/>
    <property type="match status" value="1"/>
</dbReference>
<reference evidence="3 4" key="1">
    <citation type="submission" date="2016-09" db="EMBL/GenBank/DDBJ databases">
        <title>Streptomyces rubrolavendulae MJM4426 Genome sequencing and assembly.</title>
        <authorList>
            <person name="Kim J.-G."/>
        </authorList>
    </citation>
    <scope>NUCLEOTIDE SEQUENCE [LARGE SCALE GENOMIC DNA]</scope>
    <source>
        <strain evidence="3 4">MJM4426</strain>
    </source>
</reference>
<gene>
    <name evidence="3" type="primary">mprA_1</name>
    <name evidence="3" type="ORF">A4G23_01723</name>
</gene>
<keyword evidence="4" id="KW-1185">Reference proteome</keyword>
<dbReference type="GO" id="GO:0006950">
    <property type="term" value="P:response to stress"/>
    <property type="evidence" value="ECO:0007669"/>
    <property type="project" value="TreeGrafter"/>
</dbReference>
<dbReference type="OrthoDB" id="3237509at2"/>
<dbReference type="PANTHER" id="PTHR33164:SF104">
    <property type="entry name" value="TRANSCRIPTIONAL REGULATORY PROTEIN"/>
    <property type="match status" value="1"/>
</dbReference>
<sequence>MTATPHRATAAHDAPAGSPSGTPHDTTAPGARRGGPASDAPAGVPDPVDAITGQWAVVRPDLDTVPMAVFGRITRLTLTMAERMDRAYAPFGISRGEFDVLATLRRAGEPYTLSPRQLSATLMLTTGGMTGRLDKLERAGLLSRNPDPHDRRALRVTLSDRGLELVDEAVAAGLTVQREALWAALDEDEAEQLAGLLRRLLNATGA</sequence>
<dbReference type="PROSITE" id="PS50995">
    <property type="entry name" value="HTH_MARR_2"/>
    <property type="match status" value="1"/>
</dbReference>
<dbReference type="PANTHER" id="PTHR33164">
    <property type="entry name" value="TRANSCRIPTIONAL REGULATOR, MARR FAMILY"/>
    <property type="match status" value="1"/>
</dbReference>
<protein>
    <submittedName>
        <fullName evidence="3">Transcriptional repressor MprA</fullName>
    </submittedName>
</protein>
<dbReference type="STRING" id="285473.A4G23_01723"/>
<accession>A0A1D8G0D5</accession>
<dbReference type="Proteomes" id="UP000095349">
    <property type="component" value="Chromosome"/>
</dbReference>
<dbReference type="AlphaFoldDB" id="A0A1D8G0D5"/>
<dbReference type="Pfam" id="PF12802">
    <property type="entry name" value="MarR_2"/>
    <property type="match status" value="1"/>
</dbReference>
<organism evidence="3 4">
    <name type="scientific">Streptomyces rubrolavendulae</name>
    <dbReference type="NCBI Taxonomy" id="285473"/>
    <lineage>
        <taxon>Bacteria</taxon>
        <taxon>Bacillati</taxon>
        <taxon>Actinomycetota</taxon>
        <taxon>Actinomycetes</taxon>
        <taxon>Kitasatosporales</taxon>
        <taxon>Streptomycetaceae</taxon>
        <taxon>Streptomyces</taxon>
    </lineage>
</organism>
<dbReference type="EMBL" id="CP017316">
    <property type="protein sequence ID" value="AOT58900.1"/>
    <property type="molecule type" value="Genomic_DNA"/>
</dbReference>
<dbReference type="InterPro" id="IPR036388">
    <property type="entry name" value="WH-like_DNA-bd_sf"/>
</dbReference>
<evidence type="ECO:0000256" key="1">
    <source>
        <dbReference type="SAM" id="MobiDB-lite"/>
    </source>
</evidence>
<dbReference type="PRINTS" id="PR00598">
    <property type="entry name" value="HTHMARR"/>
</dbReference>
<feature type="domain" description="HTH marR-type" evidence="2">
    <location>
        <begin position="66"/>
        <end position="202"/>
    </location>
</feature>